<gene>
    <name evidence="2" type="ORF">LSH36_91g03031</name>
</gene>
<dbReference type="EMBL" id="JAODUP010000091">
    <property type="protein sequence ID" value="KAK2162799.1"/>
    <property type="molecule type" value="Genomic_DNA"/>
</dbReference>
<dbReference type="Pfam" id="PF01822">
    <property type="entry name" value="WSC"/>
    <property type="match status" value="1"/>
</dbReference>
<accession>A0AAD9K0P5</accession>
<keyword evidence="3" id="KW-1185">Reference proteome</keyword>
<organism evidence="2 3">
    <name type="scientific">Paralvinella palmiformis</name>
    <dbReference type="NCBI Taxonomy" id="53620"/>
    <lineage>
        <taxon>Eukaryota</taxon>
        <taxon>Metazoa</taxon>
        <taxon>Spiralia</taxon>
        <taxon>Lophotrochozoa</taxon>
        <taxon>Annelida</taxon>
        <taxon>Polychaeta</taxon>
        <taxon>Sedentaria</taxon>
        <taxon>Canalipalpata</taxon>
        <taxon>Terebellida</taxon>
        <taxon>Terebelliformia</taxon>
        <taxon>Alvinellidae</taxon>
        <taxon>Paralvinella</taxon>
    </lineage>
</organism>
<protein>
    <recommendedName>
        <fullName evidence="1">WSC domain-containing protein</fullName>
    </recommendedName>
</protein>
<evidence type="ECO:0000313" key="3">
    <source>
        <dbReference type="Proteomes" id="UP001208570"/>
    </source>
</evidence>
<reference evidence="2" key="1">
    <citation type="journal article" date="2023" name="Mol. Biol. Evol.">
        <title>Third-Generation Sequencing Reveals the Adaptive Role of the Epigenome in Three Deep-Sea Polychaetes.</title>
        <authorList>
            <person name="Perez M."/>
            <person name="Aroh O."/>
            <person name="Sun Y."/>
            <person name="Lan Y."/>
            <person name="Juniper S.K."/>
            <person name="Young C.R."/>
            <person name="Angers B."/>
            <person name="Qian P.Y."/>
        </authorList>
    </citation>
    <scope>NUCLEOTIDE SEQUENCE</scope>
    <source>
        <strain evidence="2">P08H-3</strain>
    </source>
</reference>
<evidence type="ECO:0000313" key="2">
    <source>
        <dbReference type="EMBL" id="KAK2162799.1"/>
    </source>
</evidence>
<dbReference type="Proteomes" id="UP001208570">
    <property type="component" value="Unassembled WGS sequence"/>
</dbReference>
<name>A0AAD9K0P5_9ANNE</name>
<dbReference type="InterPro" id="IPR002889">
    <property type="entry name" value="WSC_carb-bd"/>
</dbReference>
<sequence>MKACADRKYAYAALADGKYCFCSDSLPDVALKQADDTDCSTPCTNPVFSGYPCGGATHVSVYGTPTKVDAVLVTLTSGPAANHVRQTFQPVNVSVHVTAATDLYKLELNFGDNGGQDAVNLSQHHGITVLVQSPPKRVHVVCDKVVPADEMFVCNATVWQGSNMRMIIDWSDQIKDDFPIQDPVWSRAGSGARQTFVEDPAPPFVLAQGQHILISDTNQMFQSSGYVTVVDCDYCRIGDSCGQLCDSPVAISCPGSPFCPYHGSCSGQCKVTDSTHPDSFSVIDQKLITITQLGWGYQDKSGKPRYTDTGFKFMLKAVSAEPARVLFYHTYREAGLYQVTVAASAEYIPGETDINTTEILVQEKISGIVFVSPEYNKTGSDVLFALEPHKGIMSKL</sequence>
<evidence type="ECO:0000259" key="1">
    <source>
        <dbReference type="PROSITE" id="PS51212"/>
    </source>
</evidence>
<dbReference type="AlphaFoldDB" id="A0AAD9K0P5"/>
<dbReference type="PROSITE" id="PS51212">
    <property type="entry name" value="WSC"/>
    <property type="match status" value="1"/>
</dbReference>
<feature type="domain" description="WSC" evidence="1">
    <location>
        <begin position="1"/>
        <end position="65"/>
    </location>
</feature>
<proteinExistence type="predicted"/>
<comment type="caution">
    <text evidence="2">The sequence shown here is derived from an EMBL/GenBank/DDBJ whole genome shotgun (WGS) entry which is preliminary data.</text>
</comment>